<proteinExistence type="predicted"/>
<dbReference type="Proteomes" id="UP001168128">
    <property type="component" value="Unassembled WGS sequence"/>
</dbReference>
<dbReference type="RefSeq" id="WP_302718343.1">
    <property type="nucleotide sequence ID" value="NZ_JAULSJ010000049.1"/>
</dbReference>
<evidence type="ECO:0000313" key="1">
    <source>
        <dbReference type="EMBL" id="MDO3427140.1"/>
    </source>
</evidence>
<organism evidence="1 2">
    <name type="scientific">Chryseobacterium urinae</name>
    <dbReference type="NCBI Taxonomy" id="3058400"/>
    <lineage>
        <taxon>Bacteria</taxon>
        <taxon>Pseudomonadati</taxon>
        <taxon>Bacteroidota</taxon>
        <taxon>Flavobacteriia</taxon>
        <taxon>Flavobacteriales</taxon>
        <taxon>Weeksellaceae</taxon>
        <taxon>Chryseobacterium group</taxon>
        <taxon>Chryseobacterium</taxon>
    </lineage>
</organism>
<dbReference type="EMBL" id="JAULSJ010000049">
    <property type="protein sequence ID" value="MDO3427140.1"/>
    <property type="molecule type" value="Genomic_DNA"/>
</dbReference>
<evidence type="ECO:0000313" key="2">
    <source>
        <dbReference type="Proteomes" id="UP001168128"/>
    </source>
</evidence>
<sequence length="144" mass="17183">MKQEKNLIKPKKQLKDLDDEVVKTQSYDESYIKKLKKRIVNEGNVEDFQELTDYYFGESKNKLEFLPICRIMADKYHDKNASYYIYVILEKKYQPNCQLKEPYLCMNNYDKKVAIKYLKKAMKQGQEGAKLKYETLVKKGVISR</sequence>
<keyword evidence="2" id="KW-1185">Reference proteome</keyword>
<comment type="caution">
    <text evidence="1">The sequence shown here is derived from an EMBL/GenBank/DDBJ whole genome shotgun (WGS) entry which is preliminary data.</text>
</comment>
<accession>A0ABT8U7U8</accession>
<evidence type="ECO:0008006" key="3">
    <source>
        <dbReference type="Google" id="ProtNLM"/>
    </source>
</evidence>
<name>A0ABT8U7U8_9FLAO</name>
<gene>
    <name evidence="1" type="ORF">QWT87_19870</name>
</gene>
<reference evidence="1" key="1">
    <citation type="submission" date="2023-07" db="EMBL/GenBank/DDBJ databases">
        <title>AMR profile of multidrug- resistance Chryseobacterium gambrini related strain.</title>
        <authorList>
            <person name="Kirdat K."/>
            <person name="Bhatt A."/>
            <person name="Kuyare S."/>
            <person name="Yadav A."/>
        </authorList>
    </citation>
    <scope>NUCLEOTIDE SEQUENCE</scope>
    <source>
        <strain evidence="1">APV-1</strain>
    </source>
</reference>
<protein>
    <recommendedName>
        <fullName evidence="3">Sel1 repeat family protein</fullName>
    </recommendedName>
</protein>